<dbReference type="InterPro" id="IPR006439">
    <property type="entry name" value="HAD-SF_hydro_IA"/>
</dbReference>
<evidence type="ECO:0000313" key="2">
    <source>
        <dbReference type="Proteomes" id="UP000077786"/>
    </source>
</evidence>
<dbReference type="SFLD" id="SFLDG01129">
    <property type="entry name" value="C1.5:_HAD__Beta-PGM__Phosphata"/>
    <property type="match status" value="1"/>
</dbReference>
<dbReference type="InterPro" id="IPR023214">
    <property type="entry name" value="HAD_sf"/>
</dbReference>
<dbReference type="Pfam" id="PF13419">
    <property type="entry name" value="HAD_2"/>
    <property type="match status" value="1"/>
</dbReference>
<dbReference type="Gene3D" id="1.10.150.240">
    <property type="entry name" value="Putative phosphatase, domain 2"/>
    <property type="match status" value="1"/>
</dbReference>
<name>A0A1B6VHW0_9PROT</name>
<comment type="caution">
    <text evidence="1">The sequence shown here is derived from an EMBL/GenBank/DDBJ whole genome shotgun (WGS) entry which is preliminary data.</text>
</comment>
<dbReference type="InterPro" id="IPR036412">
    <property type="entry name" value="HAD-like_sf"/>
</dbReference>
<sequence>MTTALDAAGQLKLVIFDCDGVLVDSERASCRATAEFARSLGLKISDDEAHDRFSGKALSQVVKELEHETGRALPENTALKMRENLVRLMQKMAEPVEGAPEMLHGIRGLQLPFRVGSNSSVVEMDAKFERTQMTMFFPENRVHSANDMDEPKPSPEVYLYAAKAEGVLPENCVVIEDSDTGAEAARRAGMSCVLLRSEDLPLPAFWPTPGFVRIGHLSELVPLLRKTLQSQKEN</sequence>
<dbReference type="Gene3D" id="3.40.50.1000">
    <property type="entry name" value="HAD superfamily/HAD-like"/>
    <property type="match status" value="1"/>
</dbReference>
<dbReference type="OrthoDB" id="9797743at2"/>
<dbReference type="Proteomes" id="UP000077786">
    <property type="component" value="Unassembled WGS sequence"/>
</dbReference>
<dbReference type="RefSeq" id="WP_046900421.1">
    <property type="nucleotide sequence ID" value="NZ_JBDNKK010000020.1"/>
</dbReference>
<accession>A0A1B6VHW0</accession>
<organism evidence="1 2">
    <name type="scientific">Gluconobacter cerinus</name>
    <dbReference type="NCBI Taxonomy" id="38307"/>
    <lineage>
        <taxon>Bacteria</taxon>
        <taxon>Pseudomonadati</taxon>
        <taxon>Pseudomonadota</taxon>
        <taxon>Alphaproteobacteria</taxon>
        <taxon>Acetobacterales</taxon>
        <taxon>Acetobacteraceae</taxon>
        <taxon>Gluconobacter</taxon>
    </lineage>
</organism>
<proteinExistence type="predicted"/>
<dbReference type="PANTHER" id="PTHR18901">
    <property type="entry name" value="2-DEOXYGLUCOSE-6-PHOSPHATE PHOSPHATASE 2"/>
    <property type="match status" value="1"/>
</dbReference>
<dbReference type="NCBIfam" id="TIGR01509">
    <property type="entry name" value="HAD-SF-IA-v3"/>
    <property type="match status" value="1"/>
</dbReference>
<dbReference type="SUPFAM" id="SSF56784">
    <property type="entry name" value="HAD-like"/>
    <property type="match status" value="1"/>
</dbReference>
<dbReference type="SFLD" id="SFLDG01135">
    <property type="entry name" value="C1.5.6:_HAD__Beta-PGM__Phospha"/>
    <property type="match status" value="1"/>
</dbReference>
<dbReference type="PANTHER" id="PTHR18901:SF38">
    <property type="entry name" value="PSEUDOURIDINE-5'-PHOSPHATASE"/>
    <property type="match status" value="1"/>
</dbReference>
<protein>
    <submittedName>
        <fullName evidence="1">Phosphatase</fullName>
    </submittedName>
</protein>
<reference evidence="1 2" key="1">
    <citation type="submission" date="2016-03" db="EMBL/GenBank/DDBJ databases">
        <title>Draft genome sequence of Gluconobacter cerinus strain CECT 9110.</title>
        <authorList>
            <person name="Sainz F."/>
            <person name="Mas A."/>
            <person name="Torija M.J."/>
        </authorList>
    </citation>
    <scope>NUCLEOTIDE SEQUENCE [LARGE SCALE GENOMIC DNA]</scope>
    <source>
        <strain evidence="1 2">CECT 9110</strain>
    </source>
</reference>
<evidence type="ECO:0000313" key="1">
    <source>
        <dbReference type="EMBL" id="OAJ66547.1"/>
    </source>
</evidence>
<dbReference type="SFLD" id="SFLDS00003">
    <property type="entry name" value="Haloacid_Dehalogenase"/>
    <property type="match status" value="1"/>
</dbReference>
<dbReference type="InterPro" id="IPR023198">
    <property type="entry name" value="PGP-like_dom2"/>
</dbReference>
<dbReference type="PATRIC" id="fig|38307.3.peg.2797"/>
<dbReference type="AlphaFoldDB" id="A0A1B6VHW0"/>
<dbReference type="InterPro" id="IPR041492">
    <property type="entry name" value="HAD_2"/>
</dbReference>
<dbReference type="EMBL" id="LUTU01000014">
    <property type="protein sequence ID" value="OAJ66547.1"/>
    <property type="molecule type" value="Genomic_DNA"/>
</dbReference>
<gene>
    <name evidence="1" type="ORF">A0123_02679</name>
</gene>